<feature type="transmembrane region" description="Helical" evidence="2">
    <location>
        <begin position="209"/>
        <end position="233"/>
    </location>
</feature>
<feature type="transmembrane region" description="Helical" evidence="2">
    <location>
        <begin position="546"/>
        <end position="568"/>
    </location>
</feature>
<dbReference type="PANTHER" id="PTHR35041:SF6">
    <property type="entry name" value="FORMYLMETHIONINE DEFORMYLASE-LIKE PROTEIN-RELATED"/>
    <property type="match status" value="1"/>
</dbReference>
<dbReference type="OrthoDB" id="5322539at2759"/>
<dbReference type="PANTHER" id="PTHR35041">
    <property type="entry name" value="MEDIATOR OF RNA POLYMERASE II TRANSCRIPTION SUBUNIT 1"/>
    <property type="match status" value="1"/>
</dbReference>
<sequence length="646" mass="70499">MSRALNVSRPSCNPFIHFCSPSAWQTAAFLMAPQHHYTLADQGEPEVEVVSENNTNSTGNAHAEATVPQNEKGFSDEPPATPSSVASTIEKGTPSTSHWTIGWMTPSSIITCFLLAASVASMHLGLFHWLDQREVEKTIKQPYVTALSVVFVNGFRTFLAAALGMSFIQMLWKDLRARPMRIGDIDAFLSVLTNPLYLGNVQLLTVAPIPFICALICWCIPIAMIFPAGALTVESKSFNTLANQSVPTFDPAFIGNGTFAGMMTEALWQPNSYDVYCGPTYKLTRVARQAMMAGHYLPASSPCATDCSYSISIPGPSFECRNYSSPDLYNWVNQTYPQTNMRGYLYIASQDSAARTNRSENVFDFGLRWKRDNEYDNLTCRAFEATYNLHITYTGSQQYVTAEVNPIRQLNSSYMYDDGGVSPRTGTLDSRINATTTGDTGGNVIDIFRRANLAAIQDTLVLALSGYIDMLIIHGQPSANTIISLTDLYTGPSNTPTFNITGASMQDLLKNITISLLTMNQTTTQVTVTNHLTVNVYSFSRPARLIATYFVCLGSALAFILFGGHALISNGISASMTGLFQTLCTTRASARLDDLAAKGCLGGRENVPDELRNLKVMFGEIQGKDGVRMAGLGSVDEVTPLKRGSI</sequence>
<feature type="transmembrane region" description="Helical" evidence="2">
    <location>
        <begin position="150"/>
        <end position="172"/>
    </location>
</feature>
<evidence type="ECO:0000313" key="4">
    <source>
        <dbReference type="Proteomes" id="UP000661280"/>
    </source>
</evidence>
<name>A0A7R7WWT4_ASPKA</name>
<gene>
    <name evidence="3" type="ORF">AKAW2_31569A</name>
</gene>
<reference evidence="3" key="1">
    <citation type="submission" date="2021-01" db="EMBL/GenBank/DDBJ databases">
        <authorList>
            <consortium name="Aspergillus luchuensis mut. kawachii IFO 4304 genome sequencing consortium"/>
            <person name="Kazuki M."/>
            <person name="Futagami T."/>
        </authorList>
    </citation>
    <scope>NUCLEOTIDE SEQUENCE</scope>
    <source>
        <strain evidence="3">IFO 4308</strain>
    </source>
</reference>
<evidence type="ECO:0000313" key="3">
    <source>
        <dbReference type="EMBL" id="BCR98250.1"/>
    </source>
</evidence>
<evidence type="ECO:0000256" key="1">
    <source>
        <dbReference type="SAM" id="MobiDB-lite"/>
    </source>
</evidence>
<reference evidence="3" key="2">
    <citation type="submission" date="2021-02" db="EMBL/GenBank/DDBJ databases">
        <title>Aspergillus luchuensis mut. kawachii IFO 4304 genome sequence.</title>
        <authorList>
            <person name="Mori K."/>
            <person name="Kadooka C."/>
            <person name="Goto M."/>
            <person name="Futagami T."/>
        </authorList>
    </citation>
    <scope>NUCLEOTIDE SEQUENCE</scope>
    <source>
        <strain evidence="3">IFO 4308</strain>
    </source>
</reference>
<dbReference type="KEGG" id="aluc:AKAW2_31569A"/>
<dbReference type="Proteomes" id="UP000661280">
    <property type="component" value="Chromosome 3"/>
</dbReference>
<keyword evidence="2" id="KW-1133">Transmembrane helix</keyword>
<keyword evidence="4" id="KW-1185">Reference proteome</keyword>
<dbReference type="AlphaFoldDB" id="A0A7R7WWT4"/>
<protein>
    <submittedName>
        <fullName evidence="3">Uncharacterized protein</fullName>
    </submittedName>
</protein>
<dbReference type="RefSeq" id="XP_041542016.1">
    <property type="nucleotide sequence ID" value="XM_041688208.1"/>
</dbReference>
<keyword evidence="2" id="KW-0812">Transmembrane</keyword>
<keyword evidence="2" id="KW-0472">Membrane</keyword>
<dbReference type="GeneID" id="64959575"/>
<organism evidence="3 4">
    <name type="scientific">Aspergillus kawachii</name>
    <name type="common">White koji mold</name>
    <name type="synonym">Aspergillus awamori var. kawachi</name>
    <dbReference type="NCBI Taxonomy" id="1069201"/>
    <lineage>
        <taxon>Eukaryota</taxon>
        <taxon>Fungi</taxon>
        <taxon>Dikarya</taxon>
        <taxon>Ascomycota</taxon>
        <taxon>Pezizomycotina</taxon>
        <taxon>Eurotiomycetes</taxon>
        <taxon>Eurotiomycetidae</taxon>
        <taxon>Eurotiales</taxon>
        <taxon>Aspergillaceae</taxon>
        <taxon>Aspergillus</taxon>
        <taxon>Aspergillus subgen. Circumdati</taxon>
    </lineage>
</organism>
<dbReference type="EMBL" id="AP024427">
    <property type="protein sequence ID" value="BCR98250.1"/>
    <property type="molecule type" value="Genomic_DNA"/>
</dbReference>
<feature type="region of interest" description="Disordered" evidence="1">
    <location>
        <begin position="67"/>
        <end position="91"/>
    </location>
</feature>
<evidence type="ECO:0000256" key="2">
    <source>
        <dbReference type="SAM" id="Phobius"/>
    </source>
</evidence>
<feature type="transmembrane region" description="Helical" evidence="2">
    <location>
        <begin position="109"/>
        <end position="130"/>
    </location>
</feature>
<proteinExistence type="predicted"/>
<accession>A0A7R7WWT4</accession>